<protein>
    <submittedName>
        <fullName evidence="2">Glyoxylase, beta-lactamase superfamily II</fullName>
    </submittedName>
</protein>
<accession>A0A1M5GHY7</accession>
<keyword evidence="3" id="KW-1185">Reference proteome</keyword>
<dbReference type="AlphaFoldDB" id="A0A1M5GHY7"/>
<evidence type="ECO:0000259" key="1">
    <source>
        <dbReference type="SMART" id="SM00849"/>
    </source>
</evidence>
<dbReference type="STRING" id="1206085.SAMN05443575_1182"/>
<proteinExistence type="predicted"/>
<dbReference type="EMBL" id="FQVU01000002">
    <property type="protein sequence ID" value="SHG03296.1"/>
    <property type="molecule type" value="Genomic_DNA"/>
</dbReference>
<organism evidence="2 3">
    <name type="scientific">Jatrophihabitans endophyticus</name>
    <dbReference type="NCBI Taxonomy" id="1206085"/>
    <lineage>
        <taxon>Bacteria</taxon>
        <taxon>Bacillati</taxon>
        <taxon>Actinomycetota</taxon>
        <taxon>Actinomycetes</taxon>
        <taxon>Jatrophihabitantales</taxon>
        <taxon>Jatrophihabitantaceae</taxon>
        <taxon>Jatrophihabitans</taxon>
    </lineage>
</organism>
<dbReference type="OrthoDB" id="2971563at2"/>
<dbReference type="SUPFAM" id="SSF56281">
    <property type="entry name" value="Metallo-hydrolase/oxidoreductase"/>
    <property type="match status" value="1"/>
</dbReference>
<name>A0A1M5GHY7_9ACTN</name>
<gene>
    <name evidence="2" type="ORF">SAMN05443575_1182</name>
</gene>
<evidence type="ECO:0000313" key="3">
    <source>
        <dbReference type="Proteomes" id="UP000186132"/>
    </source>
</evidence>
<dbReference type="InterPro" id="IPR050662">
    <property type="entry name" value="Sec-metab_biosynth-thioest"/>
</dbReference>
<dbReference type="InterPro" id="IPR036388">
    <property type="entry name" value="WH-like_DNA-bd_sf"/>
</dbReference>
<dbReference type="Gene3D" id="3.60.15.10">
    <property type="entry name" value="Ribonuclease Z/Hydroxyacylglutathione hydrolase-like"/>
    <property type="match status" value="1"/>
</dbReference>
<dbReference type="Gene3D" id="1.10.10.10">
    <property type="entry name" value="Winged helix-like DNA-binding domain superfamily/Winged helix DNA-binding domain"/>
    <property type="match status" value="1"/>
</dbReference>
<dbReference type="RefSeq" id="WP_073387498.1">
    <property type="nucleotide sequence ID" value="NZ_FQVU01000002.1"/>
</dbReference>
<dbReference type="InterPro" id="IPR001279">
    <property type="entry name" value="Metallo-B-lactamas"/>
</dbReference>
<dbReference type="SMART" id="SM00849">
    <property type="entry name" value="Lactamase_B"/>
    <property type="match status" value="1"/>
</dbReference>
<dbReference type="PANTHER" id="PTHR23131:SF4">
    <property type="entry name" value="METALLO-BETA-LACTAMASE SUPERFAMILY POTEIN"/>
    <property type="match status" value="1"/>
</dbReference>
<evidence type="ECO:0000313" key="2">
    <source>
        <dbReference type="EMBL" id="SHG03296.1"/>
    </source>
</evidence>
<feature type="domain" description="Metallo-beta-lactamase" evidence="1">
    <location>
        <begin position="38"/>
        <end position="246"/>
    </location>
</feature>
<sequence>METDLTADRHEWERPGAVEVGTGVHRIPLPLPNDGLKAVNVYAIADGDEVVLVDGGWALAESERELTRGLATLGYGLDQVREFLCTHVHRDHYTQAVAVRRLHGSRVSLGEGERSCLELIRTVTDHPDIARLREAGATELAATLADRHGGFDQTNWEDPDRWLSDGVEIPLRTRTLRAIATPGHTRGHLVFHDAAAASLFAGDHVLPHITPSIGVELDRPPSPLRDYLSSLELVRALPDARLLPAHGPATDSVHARIDELLAHHERRLDETVAAVDHGADTGYEAARRLGWTRRNRHFDDLDVVNRILAVQETMAHLLVLVERGRLHSQPDETGTIRFAAS</sequence>
<dbReference type="Pfam" id="PF00753">
    <property type="entry name" value="Lactamase_B"/>
    <property type="match status" value="2"/>
</dbReference>
<dbReference type="PANTHER" id="PTHR23131">
    <property type="entry name" value="ENDORIBONUCLEASE LACTB2"/>
    <property type="match status" value="1"/>
</dbReference>
<dbReference type="InterPro" id="IPR036866">
    <property type="entry name" value="RibonucZ/Hydroxyglut_hydro"/>
</dbReference>
<reference evidence="3" key="1">
    <citation type="submission" date="2016-11" db="EMBL/GenBank/DDBJ databases">
        <authorList>
            <person name="Varghese N."/>
            <person name="Submissions S."/>
        </authorList>
    </citation>
    <scope>NUCLEOTIDE SEQUENCE [LARGE SCALE GENOMIC DNA]</scope>
    <source>
        <strain evidence="3">DSM 45627</strain>
    </source>
</reference>
<dbReference type="Proteomes" id="UP000186132">
    <property type="component" value="Unassembled WGS sequence"/>
</dbReference>